<dbReference type="GO" id="GO:0005886">
    <property type="term" value="C:plasma membrane"/>
    <property type="evidence" value="ECO:0007669"/>
    <property type="project" value="UniProtKB-SubCell"/>
</dbReference>
<dbReference type="PANTHER" id="PTHR47371">
    <property type="entry name" value="LIPOTEICHOIC ACID SYNTHASE"/>
    <property type="match status" value="1"/>
</dbReference>
<accession>F0H0R8</accession>
<feature type="domain" description="Sulfatase N-terminal" evidence="8">
    <location>
        <begin position="518"/>
        <end position="808"/>
    </location>
</feature>
<evidence type="ECO:0000313" key="10">
    <source>
        <dbReference type="Proteomes" id="UP000005277"/>
    </source>
</evidence>
<feature type="transmembrane region" description="Helical" evidence="7">
    <location>
        <begin position="263"/>
        <end position="280"/>
    </location>
</feature>
<evidence type="ECO:0000313" key="9">
    <source>
        <dbReference type="EMBL" id="EGC83905.1"/>
    </source>
</evidence>
<evidence type="ECO:0000256" key="6">
    <source>
        <dbReference type="ARBA" id="ARBA00023136"/>
    </source>
</evidence>
<feature type="transmembrane region" description="Helical" evidence="7">
    <location>
        <begin position="394"/>
        <end position="414"/>
    </location>
</feature>
<evidence type="ECO:0000256" key="1">
    <source>
        <dbReference type="ARBA" id="ARBA00004651"/>
    </source>
</evidence>
<comment type="subcellular location">
    <subcellularLocation>
        <location evidence="1">Cell membrane</location>
        <topology evidence="1">Multi-pass membrane protein</topology>
    </subcellularLocation>
</comment>
<comment type="caution">
    <text evidence="9">The sequence shown here is derived from an EMBL/GenBank/DDBJ whole genome shotgun (WGS) entry which is preliminary data.</text>
</comment>
<dbReference type="CDD" id="cd16015">
    <property type="entry name" value="LTA_synthase"/>
    <property type="match status" value="1"/>
</dbReference>
<reference evidence="9 10" key="1">
    <citation type="submission" date="2011-01" db="EMBL/GenBank/DDBJ databases">
        <authorList>
            <person name="Durkin A.S."/>
            <person name="Madupu R."/>
            <person name="Torralba M."/>
            <person name="Gillis M."/>
            <person name="Methe B."/>
            <person name="Sutton G."/>
            <person name="Nelson K.E."/>
        </authorList>
    </citation>
    <scope>NUCLEOTIDE SEQUENCE [LARGE SCALE GENOMIC DNA]</scope>
    <source>
        <strain evidence="9 10">ACS-025-V-Sch4</strain>
    </source>
</reference>
<evidence type="ECO:0000256" key="3">
    <source>
        <dbReference type="ARBA" id="ARBA00022475"/>
    </source>
</evidence>
<keyword evidence="9" id="KW-0378">Hydrolase</keyword>
<evidence type="ECO:0000256" key="7">
    <source>
        <dbReference type="SAM" id="Phobius"/>
    </source>
</evidence>
<comment type="pathway">
    <text evidence="2">Cell wall biogenesis; lipoteichoic acid biosynthesis.</text>
</comment>
<keyword evidence="10" id="KW-1185">Reference proteome</keyword>
<proteinExistence type="predicted"/>
<organism evidence="9 10">
    <name type="scientific">Anaerococcus hydrogenalis ACS-025-V-Sch4</name>
    <dbReference type="NCBI Taxonomy" id="879306"/>
    <lineage>
        <taxon>Bacteria</taxon>
        <taxon>Bacillati</taxon>
        <taxon>Bacillota</taxon>
        <taxon>Tissierellia</taxon>
        <taxon>Tissierellales</taxon>
        <taxon>Peptoniphilaceae</taxon>
        <taxon>Anaerococcus</taxon>
    </lineage>
</organism>
<dbReference type="AlphaFoldDB" id="F0H0R8"/>
<dbReference type="RefSeq" id="WP_004817352.1">
    <property type="nucleotide sequence ID" value="NZ_AEXN01000023.1"/>
</dbReference>
<dbReference type="Pfam" id="PF00884">
    <property type="entry name" value="Sulfatase"/>
    <property type="match status" value="1"/>
</dbReference>
<feature type="transmembrane region" description="Helical" evidence="7">
    <location>
        <begin position="322"/>
        <end position="343"/>
    </location>
</feature>
<dbReference type="InterPro" id="IPR000917">
    <property type="entry name" value="Sulfatase_N"/>
</dbReference>
<sequence>MYNCIVKVYNNLILNKKEFNKRKEGIKIKKDRKLKISSFVVSLIIMLFLQSFIEDFSFKVYTNENIEISQSESGSQYSDNFKINSIYQGDKLLDLDKVEMKGWKKSNTKTGYPIQTNGYSKDNKLSFKPSPSLMFNKLTVNFETGPEYATAVMSYLKDHTMTMYANSTDNRSYVDINYTDFLSIVGQSLIFIGSIILFSFFIYNILKRIKDLENNKILYIIKDYSLNFIVFAISLFGMLKIKNHVTDEVYTRFFNAPYTYKDIIVFVSMVFLASLGIKSIYKKYPENKKINITNWVLFILNPFLSFYILESAYNPNFSSMELIYVLINALILFLIQVLIYIVIRKKRLSMIFILLISIAFGIANDALYILRDSPLIPAFLGSLGVAADVAKDTVIQLSGHSLMAFSLASLWMFVISSINEGKIKISKKSYVKQLVGYASMFAIITVVSVNYFIKQNGVGVNLWRPSRTYYVEGSPYSFYRIFANQILTAPKGYDEKEVENTLEEYYNKDIGTKDTKKPNIVIIQSEALADYYGKGNLKLSENPIAFQRSLDENAIQGNAYVSVLGGGTVNSEYETLTSVPLTFFPLGAYPFQQYVKDGHTSVARVLEDQGYQTFITHPNKPTNYSRQEVWPNLGFKNVAFLGDYDNSPESFEPTNGFMKDSVAFDKIKEQFENKSSDKPLFAYLVTMQNHGGYTSNVPGDIKVLNETNGDDQGASHYVNLLKKSDEDLKNLVEYFKSYKEPTIIAIFGDHQPQNYDVFMKLIKSGGNYTNKDVFYTPLTIWANYDIDEEKDVNISVNQLTPYLLEKAGGIKLSAYQKYMLDMHKDYPIISTKQIYNNKGEEVSKDEEFQKRNNKLNSLIYYEMKQDTKSDKYFNKASK</sequence>
<dbReference type="Gene3D" id="3.40.720.10">
    <property type="entry name" value="Alkaline Phosphatase, subunit A"/>
    <property type="match status" value="1"/>
</dbReference>
<feature type="transmembrane region" description="Helical" evidence="7">
    <location>
        <begin position="434"/>
        <end position="453"/>
    </location>
</feature>
<dbReference type="GO" id="GO:0016787">
    <property type="term" value="F:hydrolase activity"/>
    <property type="evidence" value="ECO:0007669"/>
    <property type="project" value="UniProtKB-KW"/>
</dbReference>
<keyword evidence="3" id="KW-1003">Cell membrane</keyword>
<evidence type="ECO:0000256" key="5">
    <source>
        <dbReference type="ARBA" id="ARBA00022989"/>
    </source>
</evidence>
<dbReference type="EC" id="3.1.6.-" evidence="9"/>
<evidence type="ECO:0000256" key="4">
    <source>
        <dbReference type="ARBA" id="ARBA00022692"/>
    </source>
</evidence>
<dbReference type="InterPro" id="IPR050448">
    <property type="entry name" value="OpgB/LTA_synthase_biosynth"/>
</dbReference>
<evidence type="ECO:0000259" key="8">
    <source>
        <dbReference type="Pfam" id="PF00884"/>
    </source>
</evidence>
<dbReference type="PANTHER" id="PTHR47371:SF3">
    <property type="entry name" value="PHOSPHOGLYCEROL TRANSFERASE I"/>
    <property type="match status" value="1"/>
</dbReference>
<name>F0H0R8_9FIRM</name>
<feature type="transmembrane region" description="Helical" evidence="7">
    <location>
        <begin position="36"/>
        <end position="53"/>
    </location>
</feature>
<feature type="transmembrane region" description="Helical" evidence="7">
    <location>
        <begin position="224"/>
        <end position="243"/>
    </location>
</feature>
<keyword evidence="6 7" id="KW-0472">Membrane</keyword>
<evidence type="ECO:0000256" key="2">
    <source>
        <dbReference type="ARBA" id="ARBA00004936"/>
    </source>
</evidence>
<gene>
    <name evidence="9" type="ORF">HMPREF9246_1734</name>
</gene>
<feature type="transmembrane region" description="Helical" evidence="7">
    <location>
        <begin position="181"/>
        <end position="203"/>
    </location>
</feature>
<feature type="transmembrane region" description="Helical" evidence="7">
    <location>
        <begin position="292"/>
        <end position="310"/>
    </location>
</feature>
<protein>
    <submittedName>
        <fullName evidence="9">Arylsulfatase</fullName>
        <ecNumber evidence="9">3.1.6.-</ecNumber>
    </submittedName>
</protein>
<dbReference type="SUPFAM" id="SSF53649">
    <property type="entry name" value="Alkaline phosphatase-like"/>
    <property type="match status" value="1"/>
</dbReference>
<feature type="transmembrane region" description="Helical" evidence="7">
    <location>
        <begin position="350"/>
        <end position="370"/>
    </location>
</feature>
<keyword evidence="4 7" id="KW-0812">Transmembrane</keyword>
<dbReference type="EMBL" id="AEXN01000023">
    <property type="protein sequence ID" value="EGC83905.1"/>
    <property type="molecule type" value="Genomic_DNA"/>
</dbReference>
<keyword evidence="5 7" id="KW-1133">Transmembrane helix</keyword>
<dbReference type="Proteomes" id="UP000005277">
    <property type="component" value="Unassembled WGS sequence"/>
</dbReference>
<dbReference type="InterPro" id="IPR017850">
    <property type="entry name" value="Alkaline_phosphatase_core_sf"/>
</dbReference>